<dbReference type="PANTHER" id="PTHR40079:SF4">
    <property type="entry name" value="GH26 DOMAIN-CONTAINING PROTEIN-RELATED"/>
    <property type="match status" value="1"/>
</dbReference>
<gene>
    <name evidence="7" type="ORF">STIAU_6005</name>
</gene>
<dbReference type="InterPro" id="IPR017853">
    <property type="entry name" value="GH"/>
</dbReference>
<evidence type="ECO:0000256" key="5">
    <source>
        <dbReference type="SAM" id="MobiDB-lite"/>
    </source>
</evidence>
<reference evidence="7 8" key="1">
    <citation type="submission" date="2006-04" db="EMBL/GenBank/DDBJ databases">
        <authorList>
            <person name="Nierman W.C."/>
        </authorList>
    </citation>
    <scope>NUCLEOTIDE SEQUENCE [LARGE SCALE GENOMIC DNA]</scope>
    <source>
        <strain evidence="7 8">DW4/3-1</strain>
    </source>
</reference>
<feature type="region of interest" description="Disordered" evidence="5">
    <location>
        <begin position="31"/>
        <end position="55"/>
    </location>
</feature>
<dbReference type="EMBL" id="AAMD01000014">
    <property type="protein sequence ID" value="EAU68662.1"/>
    <property type="molecule type" value="Genomic_DNA"/>
</dbReference>
<name>Q09AC1_STIAD</name>
<keyword evidence="3 4" id="KW-0326">Glycosidase</keyword>
<evidence type="ECO:0000256" key="3">
    <source>
        <dbReference type="ARBA" id="ARBA00023295"/>
    </source>
</evidence>
<evidence type="ECO:0000256" key="4">
    <source>
        <dbReference type="PROSITE-ProRule" id="PRU01100"/>
    </source>
</evidence>
<dbReference type="SUPFAM" id="SSF51445">
    <property type="entry name" value="(Trans)glycosidases"/>
    <property type="match status" value="1"/>
</dbReference>
<feature type="active site" description="Nucleophile" evidence="4">
    <location>
        <position position="357"/>
    </location>
</feature>
<feature type="active site" description="Proton donor" evidence="4">
    <location>
        <position position="257"/>
    </location>
</feature>
<dbReference type="AlphaFoldDB" id="Q09AC1"/>
<evidence type="ECO:0000256" key="2">
    <source>
        <dbReference type="ARBA" id="ARBA00022801"/>
    </source>
</evidence>
<comment type="similarity">
    <text evidence="1 4">Belongs to the glycosyl hydrolase 26 family.</text>
</comment>
<dbReference type="GO" id="GO:0016985">
    <property type="term" value="F:mannan endo-1,4-beta-mannosidase activity"/>
    <property type="evidence" value="ECO:0007669"/>
    <property type="project" value="InterPro"/>
</dbReference>
<evidence type="ECO:0000313" key="8">
    <source>
        <dbReference type="Proteomes" id="UP000032702"/>
    </source>
</evidence>
<dbReference type="InterPro" id="IPR022790">
    <property type="entry name" value="GH26_dom"/>
</dbReference>
<feature type="domain" description="GH26" evidence="6">
    <location>
        <begin position="91"/>
        <end position="428"/>
    </location>
</feature>
<sequence length="440" mass="49765">MLRVVKRLHKISTGSHFSLSPYSPHSMRPFSRKHGMQCTPAAHSPSTPEAARSHRSRLRLAPLTAAMAICLGANPALAQVTKTLSTPGPTAQAQKVYNLLADLENNSRNGGQKQTIMGQHCEAQKESYAGEYWVKVGDISGKRPGFVEFDFGPGNYTSSYSAAYVDNAVGFARDRFIYGEGIVGFSFHQSYPGASVKSWENTFRQSWMDYNWMGRVINWQANTSEYQALLRDLSFAADKLAYLQQQGVPVLFRPFHEMNKKGSASPFWWANQDPAQYKQLWNIAHDYFVKTRGLKNLLFVWSPYEWDGTYGGDPWNYYPGNDRVDVVGVDIYHGNPYFPAAFYDGLKGYNKPRMLAENDKLPVRWGDSRYGSVSEIDARPWVIWSVWGDSLLYNLGTQNANDWNVSSNHKAIKDTYNYYSGYWRVLTGGSGATYNWGGLR</sequence>
<proteinExistence type="inferred from homology"/>
<evidence type="ECO:0000313" key="7">
    <source>
        <dbReference type="EMBL" id="EAU68662.1"/>
    </source>
</evidence>
<dbReference type="PRINTS" id="PR00739">
    <property type="entry name" value="GLHYDRLASE26"/>
</dbReference>
<protein>
    <submittedName>
        <fullName evidence="7">Mannanase 26B, putative</fullName>
    </submittedName>
</protein>
<evidence type="ECO:0000259" key="6">
    <source>
        <dbReference type="PROSITE" id="PS51764"/>
    </source>
</evidence>
<dbReference type="Gene3D" id="3.20.20.80">
    <property type="entry name" value="Glycosidases"/>
    <property type="match status" value="1"/>
</dbReference>
<keyword evidence="2 4" id="KW-0378">Hydrolase</keyword>
<dbReference type="GO" id="GO:0006080">
    <property type="term" value="P:substituted mannan metabolic process"/>
    <property type="evidence" value="ECO:0007669"/>
    <property type="project" value="InterPro"/>
</dbReference>
<dbReference type="InterPro" id="IPR000805">
    <property type="entry name" value="Glyco_hydro_26"/>
</dbReference>
<dbReference type="Pfam" id="PF02156">
    <property type="entry name" value="Glyco_hydro_26"/>
    <property type="match status" value="1"/>
</dbReference>
<evidence type="ECO:0000256" key="1">
    <source>
        <dbReference type="ARBA" id="ARBA00007754"/>
    </source>
</evidence>
<accession>Q09AC1</accession>
<dbReference type="Proteomes" id="UP000032702">
    <property type="component" value="Unassembled WGS sequence"/>
</dbReference>
<comment type="caution">
    <text evidence="7">The sequence shown here is derived from an EMBL/GenBank/DDBJ whole genome shotgun (WGS) entry which is preliminary data.</text>
</comment>
<dbReference type="PROSITE" id="PS51764">
    <property type="entry name" value="GH26"/>
    <property type="match status" value="1"/>
</dbReference>
<dbReference type="PANTHER" id="PTHR40079">
    <property type="entry name" value="MANNAN ENDO-1,4-BETA-MANNOSIDASE E-RELATED"/>
    <property type="match status" value="1"/>
</dbReference>
<organism evidence="7 8">
    <name type="scientific">Stigmatella aurantiaca (strain DW4/3-1)</name>
    <dbReference type="NCBI Taxonomy" id="378806"/>
    <lineage>
        <taxon>Bacteria</taxon>
        <taxon>Pseudomonadati</taxon>
        <taxon>Myxococcota</taxon>
        <taxon>Myxococcia</taxon>
        <taxon>Myxococcales</taxon>
        <taxon>Cystobacterineae</taxon>
        <taxon>Archangiaceae</taxon>
        <taxon>Stigmatella</taxon>
    </lineage>
</organism>